<evidence type="ECO:0000313" key="2">
    <source>
        <dbReference type="Proteomes" id="UP000314294"/>
    </source>
</evidence>
<reference evidence="1 2" key="1">
    <citation type="submission" date="2019-03" db="EMBL/GenBank/DDBJ databases">
        <title>First draft genome of Liparis tanakae, snailfish: a comprehensive survey of snailfish specific genes.</title>
        <authorList>
            <person name="Kim W."/>
            <person name="Song I."/>
            <person name="Jeong J.-H."/>
            <person name="Kim D."/>
            <person name="Kim S."/>
            <person name="Ryu S."/>
            <person name="Song J.Y."/>
            <person name="Lee S.K."/>
        </authorList>
    </citation>
    <scope>NUCLEOTIDE SEQUENCE [LARGE SCALE GENOMIC DNA]</scope>
    <source>
        <tissue evidence="1">Muscle</tissue>
    </source>
</reference>
<accession>A0A4Z2FSQ0</accession>
<protein>
    <submittedName>
        <fullName evidence="1">Uncharacterized protein</fullName>
    </submittedName>
</protein>
<proteinExistence type="predicted"/>
<comment type="caution">
    <text evidence="1">The sequence shown here is derived from an EMBL/GenBank/DDBJ whole genome shotgun (WGS) entry which is preliminary data.</text>
</comment>
<sequence length="133" mass="14253">MDPLTRAIGAALGGTVASVPVPVLQSLTPKARPCKVADLVGYIADLVGYVDDLIGYVDDLIGYVADLVGYVAELVGYAADLVGYVENIVGYVEDLGQFRARWQSHRIVDMKPGEALDGHFHVSLRLSVTAYES</sequence>
<name>A0A4Z2FSQ0_9TELE</name>
<gene>
    <name evidence="1" type="ORF">EYF80_045902</name>
</gene>
<dbReference type="EMBL" id="SRLO01000938">
    <property type="protein sequence ID" value="TNN43910.1"/>
    <property type="molecule type" value="Genomic_DNA"/>
</dbReference>
<dbReference type="Proteomes" id="UP000314294">
    <property type="component" value="Unassembled WGS sequence"/>
</dbReference>
<organism evidence="1 2">
    <name type="scientific">Liparis tanakae</name>
    <name type="common">Tanaka's snailfish</name>
    <dbReference type="NCBI Taxonomy" id="230148"/>
    <lineage>
        <taxon>Eukaryota</taxon>
        <taxon>Metazoa</taxon>
        <taxon>Chordata</taxon>
        <taxon>Craniata</taxon>
        <taxon>Vertebrata</taxon>
        <taxon>Euteleostomi</taxon>
        <taxon>Actinopterygii</taxon>
        <taxon>Neopterygii</taxon>
        <taxon>Teleostei</taxon>
        <taxon>Neoteleostei</taxon>
        <taxon>Acanthomorphata</taxon>
        <taxon>Eupercaria</taxon>
        <taxon>Perciformes</taxon>
        <taxon>Cottioidei</taxon>
        <taxon>Cottales</taxon>
        <taxon>Liparidae</taxon>
        <taxon>Liparis</taxon>
    </lineage>
</organism>
<dbReference type="AlphaFoldDB" id="A0A4Z2FSQ0"/>
<keyword evidence="2" id="KW-1185">Reference proteome</keyword>
<evidence type="ECO:0000313" key="1">
    <source>
        <dbReference type="EMBL" id="TNN43910.1"/>
    </source>
</evidence>